<feature type="non-terminal residue" evidence="2">
    <location>
        <position position="78"/>
    </location>
</feature>
<organism evidence="2">
    <name type="scientific">marine sediment metagenome</name>
    <dbReference type="NCBI Taxonomy" id="412755"/>
    <lineage>
        <taxon>unclassified sequences</taxon>
        <taxon>metagenomes</taxon>
        <taxon>ecological metagenomes</taxon>
    </lineage>
</organism>
<dbReference type="EMBL" id="BARV01044638">
    <property type="protein sequence ID" value="GAI61981.1"/>
    <property type="molecule type" value="Genomic_DNA"/>
</dbReference>
<dbReference type="GO" id="GO:0016887">
    <property type="term" value="F:ATP hydrolysis activity"/>
    <property type="evidence" value="ECO:0007669"/>
    <property type="project" value="InterPro"/>
</dbReference>
<evidence type="ECO:0000313" key="2">
    <source>
        <dbReference type="EMBL" id="GAI61981.1"/>
    </source>
</evidence>
<accession>X1R4K7</accession>
<name>X1R4K7_9ZZZZ</name>
<comment type="caution">
    <text evidence="2">The sequence shown here is derived from an EMBL/GenBank/DDBJ whole genome shotgun (WGS) entry which is preliminary data.</text>
</comment>
<sequence>ISVVENVTAGVLFGGHYPAHSDQEAKQEALRCMDFVGLEVGEEAMPSELGVAGLRRLELARALATRPRLLLLDEVISG</sequence>
<dbReference type="Gene3D" id="3.40.50.300">
    <property type="entry name" value="P-loop containing nucleotide triphosphate hydrolases"/>
    <property type="match status" value="1"/>
</dbReference>
<feature type="domain" description="ABC transporter" evidence="1">
    <location>
        <begin position="6"/>
        <end position="75"/>
    </location>
</feature>
<dbReference type="Pfam" id="PF00005">
    <property type="entry name" value="ABC_tran"/>
    <property type="match status" value="1"/>
</dbReference>
<reference evidence="2" key="1">
    <citation type="journal article" date="2014" name="Front. Microbiol.">
        <title>High frequency of phylogenetically diverse reductive dehalogenase-homologous genes in deep subseafloor sedimentary metagenomes.</title>
        <authorList>
            <person name="Kawai M."/>
            <person name="Futagami T."/>
            <person name="Toyoda A."/>
            <person name="Takaki Y."/>
            <person name="Nishi S."/>
            <person name="Hori S."/>
            <person name="Arai W."/>
            <person name="Tsubouchi T."/>
            <person name="Morono Y."/>
            <person name="Uchiyama I."/>
            <person name="Ito T."/>
            <person name="Fujiyama A."/>
            <person name="Inagaki F."/>
            <person name="Takami H."/>
        </authorList>
    </citation>
    <scope>NUCLEOTIDE SEQUENCE</scope>
    <source>
        <strain evidence="2">Expedition CK06-06</strain>
    </source>
</reference>
<gene>
    <name evidence="2" type="ORF">S06H3_65929</name>
</gene>
<evidence type="ECO:0000259" key="1">
    <source>
        <dbReference type="Pfam" id="PF00005"/>
    </source>
</evidence>
<dbReference type="AlphaFoldDB" id="X1R4K7"/>
<dbReference type="InterPro" id="IPR003439">
    <property type="entry name" value="ABC_transporter-like_ATP-bd"/>
</dbReference>
<proteinExistence type="predicted"/>
<feature type="non-terminal residue" evidence="2">
    <location>
        <position position="1"/>
    </location>
</feature>
<dbReference type="GO" id="GO:0005524">
    <property type="term" value="F:ATP binding"/>
    <property type="evidence" value="ECO:0007669"/>
    <property type="project" value="InterPro"/>
</dbReference>
<dbReference type="InterPro" id="IPR027417">
    <property type="entry name" value="P-loop_NTPase"/>
</dbReference>
<dbReference type="SUPFAM" id="SSF52540">
    <property type="entry name" value="P-loop containing nucleoside triphosphate hydrolases"/>
    <property type="match status" value="1"/>
</dbReference>
<protein>
    <recommendedName>
        <fullName evidence="1">ABC transporter domain-containing protein</fullName>
    </recommendedName>
</protein>